<name>A0A9P6WYE2_RHIOR</name>
<reference evidence="2" key="1">
    <citation type="journal article" date="2020" name="Microb. Genom.">
        <title>Genetic diversity of clinical and environmental Mucorales isolates obtained from an investigation of mucormycosis cases among solid organ transplant recipients.</title>
        <authorList>
            <person name="Nguyen M.H."/>
            <person name="Kaul D."/>
            <person name="Muto C."/>
            <person name="Cheng S.J."/>
            <person name="Richter R.A."/>
            <person name="Bruno V.M."/>
            <person name="Liu G."/>
            <person name="Beyhan S."/>
            <person name="Sundermann A.J."/>
            <person name="Mounaud S."/>
            <person name="Pasculle A.W."/>
            <person name="Nierman W.C."/>
            <person name="Driscoll E."/>
            <person name="Cumbie R."/>
            <person name="Clancy C.J."/>
            <person name="Dupont C.L."/>
        </authorList>
    </citation>
    <scope>NUCLEOTIDE SEQUENCE</scope>
    <source>
        <strain evidence="2">GL11</strain>
    </source>
</reference>
<dbReference type="EMBL" id="JAANQT010003404">
    <property type="protein sequence ID" value="KAG1301081.1"/>
    <property type="molecule type" value="Genomic_DNA"/>
</dbReference>
<dbReference type="OrthoDB" id="2287482at2759"/>
<keyword evidence="3" id="KW-1185">Reference proteome</keyword>
<gene>
    <name evidence="2" type="ORF">G6F64_012118</name>
</gene>
<evidence type="ECO:0000256" key="1">
    <source>
        <dbReference type="SAM" id="MobiDB-lite"/>
    </source>
</evidence>
<sequence length="243" mass="27899">MPAIVNTSPIINSKELSYKEMIKQLAAQTINKPYGDIPPLTKRKKKKEPTMRRRMSHIEDWIMVDSKESLPDEQELLSTDDFFLTHVLPLHMPPPSLSEITKQNVLLGRSLTTTQSCTITTSPPLLANTDQELWNETIAKLKKSLLISPQQQPPSPSKLPLKVKHRRRSEATTQPRFNPLTNTYTRDTRSNSDHLRIISAELNMMRSRKLLSPLKPRGFLPRRKDVFIRGTCRKVSPLVFEIN</sequence>
<organism evidence="2 3">
    <name type="scientific">Rhizopus oryzae</name>
    <name type="common">Mucormycosis agent</name>
    <name type="synonym">Rhizopus arrhizus var. delemar</name>
    <dbReference type="NCBI Taxonomy" id="64495"/>
    <lineage>
        <taxon>Eukaryota</taxon>
        <taxon>Fungi</taxon>
        <taxon>Fungi incertae sedis</taxon>
        <taxon>Mucoromycota</taxon>
        <taxon>Mucoromycotina</taxon>
        <taxon>Mucoromycetes</taxon>
        <taxon>Mucorales</taxon>
        <taxon>Mucorineae</taxon>
        <taxon>Rhizopodaceae</taxon>
        <taxon>Rhizopus</taxon>
    </lineage>
</organism>
<dbReference type="AlphaFoldDB" id="A0A9P6WYE2"/>
<accession>A0A9P6WYE2</accession>
<dbReference type="Proteomes" id="UP000716291">
    <property type="component" value="Unassembled WGS sequence"/>
</dbReference>
<comment type="caution">
    <text evidence="2">The sequence shown here is derived from an EMBL/GenBank/DDBJ whole genome shotgun (WGS) entry which is preliminary data.</text>
</comment>
<evidence type="ECO:0000313" key="2">
    <source>
        <dbReference type="EMBL" id="KAG1301081.1"/>
    </source>
</evidence>
<evidence type="ECO:0000313" key="3">
    <source>
        <dbReference type="Proteomes" id="UP000716291"/>
    </source>
</evidence>
<protein>
    <submittedName>
        <fullName evidence="2">Uncharacterized protein</fullName>
    </submittedName>
</protein>
<proteinExistence type="predicted"/>
<feature type="region of interest" description="Disordered" evidence="1">
    <location>
        <begin position="148"/>
        <end position="176"/>
    </location>
</feature>